<dbReference type="GO" id="GO:0016788">
    <property type="term" value="F:hydrolase activity, acting on ester bonds"/>
    <property type="evidence" value="ECO:0007669"/>
    <property type="project" value="UniProtKB-UniRule"/>
</dbReference>
<keyword evidence="2 5" id="KW-0690">Ribosome biogenesis</keyword>
<dbReference type="InterPro" id="IPR006641">
    <property type="entry name" value="YqgF/RNaseH-like_dom"/>
</dbReference>
<evidence type="ECO:0000256" key="2">
    <source>
        <dbReference type="ARBA" id="ARBA00022517"/>
    </source>
</evidence>
<dbReference type="SMART" id="SM00732">
    <property type="entry name" value="YqgFc"/>
    <property type="match status" value="1"/>
</dbReference>
<dbReference type="GeneID" id="84894107"/>
<dbReference type="AlphaFoldDB" id="A0A0M3TBD7"/>
<dbReference type="Gene3D" id="3.30.420.140">
    <property type="entry name" value="YqgF/RNase H-like domain"/>
    <property type="match status" value="1"/>
</dbReference>
<dbReference type="Pfam" id="PF03652">
    <property type="entry name" value="RuvX"/>
    <property type="match status" value="1"/>
</dbReference>
<dbReference type="NCBIfam" id="TIGR00250">
    <property type="entry name" value="RNAse_H_YqgF"/>
    <property type="match status" value="1"/>
</dbReference>
<sequence length="164" mass="18326">MELDDYLPDTPGEDDPGRGRRLSFDVGKARIGVASCDPDGILATPVTTIHLKQYPWPAATLQQIKLLIEEYEPVEIVVGLPRTLRNRASSSVEMAIGFVNTFRERWPEIPVRLVDERLSTVVATQALRSSNVASRAQRALVDQAAAVEILNTWLDLRKRHSHDT</sequence>
<dbReference type="EMBL" id="CP012390">
    <property type="protein sequence ID" value="ALE18454.1"/>
    <property type="molecule type" value="Genomic_DNA"/>
</dbReference>
<keyword evidence="3 5" id="KW-0540">Nuclease</keyword>
<evidence type="ECO:0000256" key="6">
    <source>
        <dbReference type="SAM" id="MobiDB-lite"/>
    </source>
</evidence>
<feature type="region of interest" description="Disordered" evidence="6">
    <location>
        <begin position="1"/>
        <end position="20"/>
    </location>
</feature>
<evidence type="ECO:0000259" key="7">
    <source>
        <dbReference type="SMART" id="SM00732"/>
    </source>
</evidence>
<name>A0A0M3TBD7_9ACTN</name>
<dbReference type="GO" id="GO:0004518">
    <property type="term" value="F:nuclease activity"/>
    <property type="evidence" value="ECO:0007669"/>
    <property type="project" value="UniProtKB-KW"/>
</dbReference>
<keyword evidence="1 5" id="KW-0963">Cytoplasm</keyword>
<accession>A0A0M3TBD7</accession>
<dbReference type="PANTHER" id="PTHR33317:SF4">
    <property type="entry name" value="POLYNUCLEOTIDYL TRANSFERASE, RIBONUCLEASE H-LIKE SUPERFAMILY PROTEIN"/>
    <property type="match status" value="1"/>
</dbReference>
<evidence type="ECO:0000256" key="4">
    <source>
        <dbReference type="ARBA" id="ARBA00022801"/>
    </source>
</evidence>
<dbReference type="STRING" id="1528099.AL705_00470"/>
<reference evidence="8 9" key="1">
    <citation type="journal article" date="2015" name="Genome Announc.">
        <title>Complete Genome Sequences for Two Strains of a Novel Fastidious, Partially Acid-Fast, Gram-Positive Corynebacterineae Bacterium, Derived from Human Clinical Samples.</title>
        <authorList>
            <person name="Nicholson A.C."/>
            <person name="Bell M."/>
            <person name="Humrighouse B.W."/>
            <person name="McQuiston J.R."/>
        </authorList>
    </citation>
    <scope>NUCLEOTIDE SEQUENCE [LARGE SCALE GENOMIC DNA]</scope>
    <source>
        <strain evidence="8 9">X1698</strain>
    </source>
</reference>
<evidence type="ECO:0000256" key="1">
    <source>
        <dbReference type="ARBA" id="ARBA00022490"/>
    </source>
</evidence>
<dbReference type="InterPro" id="IPR012337">
    <property type="entry name" value="RNaseH-like_sf"/>
</dbReference>
<keyword evidence="4 5" id="KW-0378">Hydrolase</keyword>
<dbReference type="GO" id="GO:0005829">
    <property type="term" value="C:cytosol"/>
    <property type="evidence" value="ECO:0007669"/>
    <property type="project" value="TreeGrafter"/>
</dbReference>
<dbReference type="InterPro" id="IPR005227">
    <property type="entry name" value="YqgF"/>
</dbReference>
<organism evidence="8 9">
    <name type="scientific">Lawsonella clevelandensis</name>
    <dbReference type="NCBI Taxonomy" id="1528099"/>
    <lineage>
        <taxon>Bacteria</taxon>
        <taxon>Bacillati</taxon>
        <taxon>Actinomycetota</taxon>
        <taxon>Actinomycetes</taxon>
        <taxon>Mycobacteriales</taxon>
        <taxon>Lawsonellaceae</taxon>
        <taxon>Lawsonella</taxon>
    </lineage>
</organism>
<dbReference type="Proteomes" id="UP000068137">
    <property type="component" value="Chromosome"/>
</dbReference>
<dbReference type="OrthoDB" id="9790539at2"/>
<dbReference type="HAMAP" id="MF_00651">
    <property type="entry name" value="Nuclease_YqgF"/>
    <property type="match status" value="1"/>
</dbReference>
<gene>
    <name evidence="8" type="ORF">AL705_00470</name>
</gene>
<dbReference type="GO" id="GO:0000967">
    <property type="term" value="P:rRNA 5'-end processing"/>
    <property type="evidence" value="ECO:0007669"/>
    <property type="project" value="UniProtKB-UniRule"/>
</dbReference>
<comment type="function">
    <text evidence="5">Could be a nuclease involved in processing of the 5'-end of pre-16S rRNA.</text>
</comment>
<feature type="domain" description="YqgF/RNase H-like" evidence="7">
    <location>
        <begin position="19"/>
        <end position="123"/>
    </location>
</feature>
<dbReference type="RefSeq" id="WP_053961338.1">
    <property type="nucleotide sequence ID" value="NZ_CAJPTR010000002.1"/>
</dbReference>
<proteinExistence type="inferred from homology"/>
<evidence type="ECO:0000256" key="3">
    <source>
        <dbReference type="ARBA" id="ARBA00022722"/>
    </source>
</evidence>
<dbReference type="PANTHER" id="PTHR33317">
    <property type="entry name" value="POLYNUCLEOTIDYL TRANSFERASE, RIBONUCLEASE H-LIKE SUPERFAMILY PROTEIN"/>
    <property type="match status" value="1"/>
</dbReference>
<comment type="subcellular location">
    <subcellularLocation>
        <location evidence="5">Cytoplasm</location>
    </subcellularLocation>
</comment>
<dbReference type="KEGG" id="cbq:AL705_00470"/>
<dbReference type="SUPFAM" id="SSF53098">
    <property type="entry name" value="Ribonuclease H-like"/>
    <property type="match status" value="1"/>
</dbReference>
<protein>
    <recommendedName>
        <fullName evidence="5">Putative pre-16S rRNA nuclease</fullName>
        <ecNumber evidence="5">3.1.-.-</ecNumber>
    </recommendedName>
</protein>
<evidence type="ECO:0000313" key="9">
    <source>
        <dbReference type="Proteomes" id="UP000068137"/>
    </source>
</evidence>
<evidence type="ECO:0000256" key="5">
    <source>
        <dbReference type="HAMAP-Rule" id="MF_00651"/>
    </source>
</evidence>
<dbReference type="InterPro" id="IPR037027">
    <property type="entry name" value="YqgF/RNaseH-like_dom_sf"/>
</dbReference>
<comment type="similarity">
    <text evidence="5">Belongs to the YqgF HJR family.</text>
</comment>
<feature type="compositionally biased region" description="Acidic residues" evidence="6">
    <location>
        <begin position="1"/>
        <end position="14"/>
    </location>
</feature>
<dbReference type="CDD" id="cd16964">
    <property type="entry name" value="YqgF"/>
    <property type="match status" value="1"/>
</dbReference>
<evidence type="ECO:0000313" key="8">
    <source>
        <dbReference type="EMBL" id="ALE18454.1"/>
    </source>
</evidence>
<dbReference type="EC" id="3.1.-.-" evidence="5"/>
<dbReference type="PATRIC" id="fig|1528099.3.peg.98"/>